<evidence type="ECO:0000259" key="2">
    <source>
        <dbReference type="PROSITE" id="PS51029"/>
    </source>
</evidence>
<evidence type="ECO:0000313" key="4">
    <source>
        <dbReference type="Proteomes" id="UP001497382"/>
    </source>
</evidence>
<sequence>MCARKFVWSTEKEWALIDLIQERPALWYSGDENYSKKAYKKILYEHVAEEMGRRWPDDADAYSATFIQNKFCSLRSYFQREERKLNAAEASGLYFLPKWVHFQRLMFLKDASRETSSEKPLEISLVKSEAQSPSSISESQLDEETSNASLPIEADTCTMEGEDVDTGPLTKRRKETCASLPVENTCRTEEDDETRVSRKRRETEGEAVTTSTFQNSQCQPSMSASIAQMVHATLTNLTPEDGRECAQDIFGVILKYIKTPGKLNCTK</sequence>
<name>A0AAV1ZP50_9ARAC</name>
<accession>A0AAV1ZP50</accession>
<organism evidence="3 4">
    <name type="scientific">Larinioides sclopetarius</name>
    <dbReference type="NCBI Taxonomy" id="280406"/>
    <lineage>
        <taxon>Eukaryota</taxon>
        <taxon>Metazoa</taxon>
        <taxon>Ecdysozoa</taxon>
        <taxon>Arthropoda</taxon>
        <taxon>Chelicerata</taxon>
        <taxon>Arachnida</taxon>
        <taxon>Araneae</taxon>
        <taxon>Araneomorphae</taxon>
        <taxon>Entelegynae</taxon>
        <taxon>Araneoidea</taxon>
        <taxon>Araneidae</taxon>
        <taxon>Larinioides</taxon>
    </lineage>
</organism>
<dbReference type="PROSITE" id="PS51029">
    <property type="entry name" value="MADF"/>
    <property type="match status" value="1"/>
</dbReference>
<gene>
    <name evidence="3" type="ORF">LARSCL_LOCUS6670</name>
</gene>
<feature type="compositionally biased region" description="Low complexity" evidence="1">
    <location>
        <begin position="128"/>
        <end position="139"/>
    </location>
</feature>
<keyword evidence="4" id="KW-1185">Reference proteome</keyword>
<feature type="region of interest" description="Disordered" evidence="1">
    <location>
        <begin position="118"/>
        <end position="172"/>
    </location>
</feature>
<dbReference type="EMBL" id="CAXIEN010000064">
    <property type="protein sequence ID" value="CAL1272938.1"/>
    <property type="molecule type" value="Genomic_DNA"/>
</dbReference>
<proteinExistence type="predicted"/>
<dbReference type="InterPro" id="IPR006578">
    <property type="entry name" value="MADF-dom"/>
</dbReference>
<protein>
    <recommendedName>
        <fullName evidence="2">MADF domain-containing protein</fullName>
    </recommendedName>
</protein>
<dbReference type="AlphaFoldDB" id="A0AAV1ZP50"/>
<feature type="region of interest" description="Disordered" evidence="1">
    <location>
        <begin position="188"/>
        <end position="214"/>
    </location>
</feature>
<comment type="caution">
    <text evidence="3">The sequence shown here is derived from an EMBL/GenBank/DDBJ whole genome shotgun (WGS) entry which is preliminary data.</text>
</comment>
<dbReference type="PANTHER" id="PTHR12243">
    <property type="entry name" value="MADF DOMAIN TRANSCRIPTION FACTOR"/>
    <property type="match status" value="1"/>
</dbReference>
<feature type="domain" description="MADF" evidence="2">
    <location>
        <begin position="15"/>
        <end position="113"/>
    </location>
</feature>
<dbReference type="Proteomes" id="UP001497382">
    <property type="component" value="Unassembled WGS sequence"/>
</dbReference>
<evidence type="ECO:0000256" key="1">
    <source>
        <dbReference type="SAM" id="MobiDB-lite"/>
    </source>
</evidence>
<dbReference type="InterPro" id="IPR039353">
    <property type="entry name" value="TF_Adf1"/>
</dbReference>
<dbReference type="Pfam" id="PF10545">
    <property type="entry name" value="MADF_DNA_bdg"/>
    <property type="match status" value="1"/>
</dbReference>
<dbReference type="PANTHER" id="PTHR12243:SF67">
    <property type="entry name" value="COREPRESSOR OF PANGOLIN, ISOFORM A-RELATED"/>
    <property type="match status" value="1"/>
</dbReference>
<evidence type="ECO:0000313" key="3">
    <source>
        <dbReference type="EMBL" id="CAL1272938.1"/>
    </source>
</evidence>
<reference evidence="3 4" key="1">
    <citation type="submission" date="2024-04" db="EMBL/GenBank/DDBJ databases">
        <authorList>
            <person name="Rising A."/>
            <person name="Reimegard J."/>
            <person name="Sonavane S."/>
            <person name="Akerstrom W."/>
            <person name="Nylinder S."/>
            <person name="Hedman E."/>
            <person name="Kallberg Y."/>
        </authorList>
    </citation>
    <scope>NUCLEOTIDE SEQUENCE [LARGE SCALE GENOMIC DNA]</scope>
</reference>
<dbReference type="SMART" id="SM00595">
    <property type="entry name" value="MADF"/>
    <property type="match status" value="1"/>
</dbReference>